<dbReference type="AlphaFoldDB" id="H1RY93"/>
<gene>
    <name evidence="3" type="ORF">OR16_01060</name>
</gene>
<protein>
    <submittedName>
        <fullName evidence="3">Uncharacterized protein</fullName>
    </submittedName>
</protein>
<comment type="caution">
    <text evidence="3">The sequence shown here is derived from an EMBL/GenBank/DDBJ whole genome shotgun (WGS) entry which is preliminary data.</text>
</comment>
<dbReference type="InterPro" id="IPR010679">
    <property type="entry name" value="DUF1254"/>
</dbReference>
<evidence type="ECO:0000259" key="2">
    <source>
        <dbReference type="Pfam" id="PF06863"/>
    </source>
</evidence>
<evidence type="ECO:0000313" key="3">
    <source>
        <dbReference type="EMBL" id="EHP44584.1"/>
    </source>
</evidence>
<dbReference type="Gene3D" id="2.60.120.600">
    <property type="entry name" value="Domain of unknown function DUF1214, C-terminal domain"/>
    <property type="match status" value="1"/>
</dbReference>
<dbReference type="InterPro" id="IPR037050">
    <property type="entry name" value="DUF1254_sf"/>
</dbReference>
<dbReference type="Proteomes" id="UP000005808">
    <property type="component" value="Unassembled WGS sequence"/>
</dbReference>
<sequence>MSDTSPILIKKGKRAFARAAGGIGAALLLACGIGGQAMAREEVDTALIQQAYNYAFPLYKLSQYRWTALETSNSRTSTTLNRLAHSRAIATPQDRWAAAPIVDALYSTAWIDLARGPVLLDTPDTQGRYYVLTLIDFYSNTFFYAGYSSTGTQAQKYLLAGPAWQGEVPAGATLVRAPGNDVYVNLRVLVDGPADQSAANAVQDGFKITPAATAGAAAAAPRVRPVADDPKNFVDVVNQMLELDPPPAHDARLIERYRAIGICGKDCSWERLPAPVQAAWRADHAKLEGQFLAAYMAAGAAHGWIEYNPAGSKLGTTQMRDYDLRASALALGMGMLGLARTEADYWITLSDSRGQALSGGRRYRLSLPPGGLPARAFWSVALYTVEKEGQFLSGNAHDRYHVSSRTPGLVANADGTIDIWLQPTPPTGPRQANWLPTPADGGPFELFARAYVPGDTVLNGDFKMPPVQALP</sequence>
<dbReference type="EMBL" id="AHJE01000003">
    <property type="protein sequence ID" value="EHP44584.1"/>
    <property type="molecule type" value="Genomic_DNA"/>
</dbReference>
<proteinExistence type="predicted"/>
<dbReference type="PANTHER" id="PTHR36509:SF2">
    <property type="entry name" value="BLL3101 PROTEIN"/>
    <property type="match status" value="1"/>
</dbReference>
<evidence type="ECO:0000259" key="1">
    <source>
        <dbReference type="Pfam" id="PF06742"/>
    </source>
</evidence>
<dbReference type="InterPro" id="IPR037049">
    <property type="entry name" value="DUF1214_C_sf"/>
</dbReference>
<dbReference type="SUPFAM" id="SSF160935">
    <property type="entry name" value="VPA0735-like"/>
    <property type="match status" value="1"/>
</dbReference>
<dbReference type="PANTHER" id="PTHR36509">
    <property type="entry name" value="BLL3101 PROTEIN"/>
    <property type="match status" value="1"/>
</dbReference>
<dbReference type="InterPro" id="IPR010621">
    <property type="entry name" value="DUF1214"/>
</dbReference>
<dbReference type="PATRIC" id="fig|1127483.3.peg.221"/>
<organism evidence="3 4">
    <name type="scientific">Cupriavidus basilensis OR16</name>
    <dbReference type="NCBI Taxonomy" id="1127483"/>
    <lineage>
        <taxon>Bacteria</taxon>
        <taxon>Pseudomonadati</taxon>
        <taxon>Pseudomonadota</taxon>
        <taxon>Betaproteobacteria</taxon>
        <taxon>Burkholderiales</taxon>
        <taxon>Burkholderiaceae</taxon>
        <taxon>Cupriavidus</taxon>
    </lineage>
</organism>
<dbReference type="Gene3D" id="2.60.40.1610">
    <property type="entry name" value="Domain of unknown function DUF1254"/>
    <property type="match status" value="1"/>
</dbReference>
<reference evidence="3 4" key="1">
    <citation type="journal article" date="2012" name="J. Bacteriol.">
        <title>De Novo Genome Project of Cupriavidus basilensis OR16.</title>
        <authorList>
            <person name="Cserhati M."/>
            <person name="Kriszt B."/>
            <person name="Szoboszlay S."/>
            <person name="Toth A."/>
            <person name="Szabo I."/>
            <person name="Tancsics A."/>
            <person name="Nagy I."/>
            <person name="Horvath B."/>
            <person name="Nagy I."/>
            <person name="Kukolya J."/>
        </authorList>
    </citation>
    <scope>NUCLEOTIDE SEQUENCE [LARGE SCALE GENOMIC DNA]</scope>
    <source>
        <strain evidence="3 4">OR16</strain>
    </source>
</reference>
<dbReference type="RefSeq" id="WP_006156100.1">
    <property type="nucleotide sequence ID" value="NZ_AHJE01000003.1"/>
</dbReference>
<dbReference type="OrthoDB" id="104565at2"/>
<evidence type="ECO:0000313" key="4">
    <source>
        <dbReference type="Proteomes" id="UP000005808"/>
    </source>
</evidence>
<feature type="domain" description="DUF1254" evidence="2">
    <location>
        <begin position="81"/>
        <end position="210"/>
    </location>
</feature>
<feature type="domain" description="DUF1214" evidence="1">
    <location>
        <begin position="342"/>
        <end position="453"/>
    </location>
</feature>
<dbReference type="Pfam" id="PF06742">
    <property type="entry name" value="DUF1214"/>
    <property type="match status" value="1"/>
</dbReference>
<dbReference type="Pfam" id="PF06863">
    <property type="entry name" value="DUF1254"/>
    <property type="match status" value="1"/>
</dbReference>
<name>H1RY93_9BURK</name>
<accession>H1RY93</accession>